<comment type="caution">
    <text evidence="1">The sequence shown here is derived from an EMBL/GenBank/DDBJ whole genome shotgun (WGS) entry which is preliminary data.</text>
</comment>
<accession>A0A1M2VS38</accession>
<gene>
    <name evidence="1" type="ORF">TRAPUB_13103</name>
</gene>
<dbReference type="OrthoDB" id="10358781at2759"/>
<protein>
    <submittedName>
        <fullName evidence="1">Uncharacterized protein</fullName>
    </submittedName>
</protein>
<dbReference type="OMA" id="IRWAFEL"/>
<sequence>ERIVGPWKNEELNDEQRNYFAIPATEEQWPPRHLMHFGFPCDKSLHYIPARAEFLGSKRKDWPEIKEQEEVNYAHFYLGCMDIMNDVIYDKCRFPGPMMTIDRRAGMEKGTVGILTIFSNKGEKFVELPKHALRAIRWAFELPRDAQPMWYYSQGYYEQV</sequence>
<evidence type="ECO:0000313" key="2">
    <source>
        <dbReference type="Proteomes" id="UP000184267"/>
    </source>
</evidence>
<proteinExistence type="predicted"/>
<reference evidence="1 2" key="1">
    <citation type="submission" date="2016-10" db="EMBL/GenBank/DDBJ databases">
        <title>Genome sequence of the basidiomycete white-rot fungus Trametes pubescens.</title>
        <authorList>
            <person name="Makela M.R."/>
            <person name="Granchi Z."/>
            <person name="Peng M."/>
            <person name="De Vries R.P."/>
            <person name="Grigoriev I."/>
            <person name="Riley R."/>
            <person name="Hilden K."/>
        </authorList>
    </citation>
    <scope>NUCLEOTIDE SEQUENCE [LARGE SCALE GENOMIC DNA]</scope>
    <source>
        <strain evidence="1 2">FBCC735</strain>
    </source>
</reference>
<dbReference type="EMBL" id="MNAD01000777">
    <property type="protein sequence ID" value="OJT10411.1"/>
    <property type="molecule type" value="Genomic_DNA"/>
</dbReference>
<organism evidence="1 2">
    <name type="scientific">Trametes pubescens</name>
    <name type="common">White-rot fungus</name>
    <dbReference type="NCBI Taxonomy" id="154538"/>
    <lineage>
        <taxon>Eukaryota</taxon>
        <taxon>Fungi</taxon>
        <taxon>Dikarya</taxon>
        <taxon>Basidiomycota</taxon>
        <taxon>Agaricomycotina</taxon>
        <taxon>Agaricomycetes</taxon>
        <taxon>Polyporales</taxon>
        <taxon>Polyporaceae</taxon>
        <taxon>Trametes</taxon>
    </lineage>
</organism>
<dbReference type="AlphaFoldDB" id="A0A1M2VS38"/>
<dbReference type="Proteomes" id="UP000184267">
    <property type="component" value="Unassembled WGS sequence"/>
</dbReference>
<keyword evidence="2" id="KW-1185">Reference proteome</keyword>
<evidence type="ECO:0000313" key="1">
    <source>
        <dbReference type="EMBL" id="OJT10411.1"/>
    </source>
</evidence>
<feature type="non-terminal residue" evidence="1">
    <location>
        <position position="1"/>
    </location>
</feature>
<name>A0A1M2VS38_TRAPU</name>